<protein>
    <submittedName>
        <fullName evidence="1">Uncharacterized protein</fullName>
    </submittedName>
</protein>
<gene>
    <name evidence="1" type="ORF">M9Y10_037786</name>
</gene>
<reference evidence="1 2" key="1">
    <citation type="submission" date="2024-04" db="EMBL/GenBank/DDBJ databases">
        <title>Tritrichomonas musculus Genome.</title>
        <authorList>
            <person name="Alves-Ferreira E."/>
            <person name="Grigg M."/>
            <person name="Lorenzi H."/>
            <person name="Galac M."/>
        </authorList>
    </citation>
    <scope>NUCLEOTIDE SEQUENCE [LARGE SCALE GENOMIC DNA]</scope>
    <source>
        <strain evidence="1 2">EAF2021</strain>
    </source>
</reference>
<dbReference type="Proteomes" id="UP001470230">
    <property type="component" value="Unassembled WGS sequence"/>
</dbReference>
<evidence type="ECO:0000313" key="1">
    <source>
        <dbReference type="EMBL" id="KAK8836526.1"/>
    </source>
</evidence>
<organism evidence="1 2">
    <name type="scientific">Tritrichomonas musculus</name>
    <dbReference type="NCBI Taxonomy" id="1915356"/>
    <lineage>
        <taxon>Eukaryota</taxon>
        <taxon>Metamonada</taxon>
        <taxon>Parabasalia</taxon>
        <taxon>Tritrichomonadida</taxon>
        <taxon>Tritrichomonadidae</taxon>
        <taxon>Tritrichomonas</taxon>
    </lineage>
</organism>
<proteinExistence type="predicted"/>
<comment type="caution">
    <text evidence="1">The sequence shown here is derived from an EMBL/GenBank/DDBJ whole genome shotgun (WGS) entry which is preliminary data.</text>
</comment>
<accession>A0ABR2GS66</accession>
<name>A0ABR2GS66_9EUKA</name>
<sequence length="172" mass="19591">MLVFQGTILDISNVTIKFLKEGQLLSTPIFNCSDLPISSSPSINSLTFVDCSLDSNTSIFRLSNYHSISFTDLHFEGESIHCKSFLERDTNPSDQFINFNFPNFNESSTIFALNYIKGELYFASCQFFDNKCCLSNLSESNSNLITSTCHFYIFDRKSNDEANNFQRLSILE</sequence>
<evidence type="ECO:0000313" key="2">
    <source>
        <dbReference type="Proteomes" id="UP001470230"/>
    </source>
</evidence>
<keyword evidence="2" id="KW-1185">Reference proteome</keyword>
<dbReference type="EMBL" id="JAPFFF010000065">
    <property type="protein sequence ID" value="KAK8836526.1"/>
    <property type="molecule type" value="Genomic_DNA"/>
</dbReference>